<evidence type="ECO:0000313" key="2">
    <source>
        <dbReference type="Proteomes" id="UP001284654"/>
    </source>
</evidence>
<dbReference type="Proteomes" id="UP001284654">
    <property type="component" value="Unassembled WGS sequence"/>
</dbReference>
<reference evidence="1" key="1">
    <citation type="submission" date="2023-10" db="EMBL/GenBank/DDBJ databases">
        <authorList>
            <person name="Sykes E.M.E."/>
            <person name="Khan I.U.H."/>
            <person name="Kumar A."/>
        </authorList>
    </citation>
    <scope>NUCLEOTIDE SEQUENCE</scope>
    <source>
        <strain evidence="1">IK5</strain>
    </source>
</reference>
<proteinExistence type="predicted"/>
<name>A0AAW8Z0F9_9GAMM</name>
<gene>
    <name evidence="1" type="ORF">MSG88_01435</name>
</gene>
<dbReference type="InterPro" id="IPR021767">
    <property type="entry name" value="TnpM"/>
</dbReference>
<accession>A0AAW8Z0F9</accession>
<dbReference type="Pfam" id="PF11809">
    <property type="entry name" value="DUF3330"/>
    <property type="match status" value="1"/>
</dbReference>
<organism evidence="1 2">
    <name type="scientific">Acinetobacter indicus</name>
    <dbReference type="NCBI Taxonomy" id="756892"/>
    <lineage>
        <taxon>Bacteria</taxon>
        <taxon>Pseudomonadati</taxon>
        <taxon>Pseudomonadota</taxon>
        <taxon>Gammaproteobacteria</taxon>
        <taxon>Moraxellales</taxon>
        <taxon>Moraxellaceae</taxon>
        <taxon>Acinetobacter</taxon>
    </lineage>
</organism>
<sequence>MRIERILRYDNNKALYECQKSISLDIALTDEGGEYLLNSCGLECYQFFFKTKQNRKIICRLKFRILF</sequence>
<protein>
    <submittedName>
        <fullName evidence="1">DUF3330 domain-containing protein</fullName>
    </submittedName>
</protein>
<dbReference type="RefSeq" id="WP_317306753.1">
    <property type="nucleotide sequence ID" value="NZ_JAWJYY010000001.1"/>
</dbReference>
<comment type="caution">
    <text evidence="1">The sequence shown here is derived from an EMBL/GenBank/DDBJ whole genome shotgun (WGS) entry which is preliminary data.</text>
</comment>
<dbReference type="EMBL" id="JAWJYY010000001">
    <property type="protein sequence ID" value="MDV4314470.1"/>
    <property type="molecule type" value="Genomic_DNA"/>
</dbReference>
<evidence type="ECO:0000313" key="1">
    <source>
        <dbReference type="EMBL" id="MDV4314470.1"/>
    </source>
</evidence>
<dbReference type="AlphaFoldDB" id="A0AAW8Z0F9"/>